<reference evidence="4" key="1">
    <citation type="journal article" date="2019" name="Int. J. Syst. Evol. Microbiol.">
        <title>The Global Catalogue of Microorganisms (GCM) 10K type strain sequencing project: providing services to taxonomists for standard genome sequencing and annotation.</title>
        <authorList>
            <consortium name="The Broad Institute Genomics Platform"/>
            <consortium name="The Broad Institute Genome Sequencing Center for Infectious Disease"/>
            <person name="Wu L."/>
            <person name="Ma J."/>
        </authorList>
    </citation>
    <scope>NUCLEOTIDE SEQUENCE [LARGE SCALE GENOMIC DNA]</scope>
    <source>
        <strain evidence="4">JCM 6242</strain>
    </source>
</reference>
<comment type="caution">
    <text evidence="3">The sequence shown here is derived from an EMBL/GenBank/DDBJ whole genome shotgun (WGS) entry which is preliminary data.</text>
</comment>
<keyword evidence="1" id="KW-1133">Transmembrane helix</keyword>
<evidence type="ECO:0000313" key="4">
    <source>
        <dbReference type="Proteomes" id="UP001500831"/>
    </source>
</evidence>
<dbReference type="Gene3D" id="3.90.550.10">
    <property type="entry name" value="Spore Coat Polysaccharide Biosynthesis Protein SpsA, Chain A"/>
    <property type="match status" value="1"/>
</dbReference>
<dbReference type="EMBL" id="BAAAVI010000002">
    <property type="protein sequence ID" value="GAA2848318.1"/>
    <property type="molecule type" value="Genomic_DNA"/>
</dbReference>
<dbReference type="Proteomes" id="UP001500831">
    <property type="component" value="Unassembled WGS sequence"/>
</dbReference>
<keyword evidence="1" id="KW-0812">Transmembrane</keyword>
<evidence type="ECO:0000256" key="1">
    <source>
        <dbReference type="SAM" id="Phobius"/>
    </source>
</evidence>
<feature type="transmembrane region" description="Helical" evidence="1">
    <location>
        <begin position="259"/>
        <end position="276"/>
    </location>
</feature>
<name>A0ABP6I708_9ACTN</name>
<dbReference type="InterPro" id="IPR029044">
    <property type="entry name" value="Nucleotide-diphossugar_trans"/>
</dbReference>
<evidence type="ECO:0000259" key="2">
    <source>
        <dbReference type="Pfam" id="PF00535"/>
    </source>
</evidence>
<gene>
    <name evidence="3" type="ORF">GCM10010517_05580</name>
</gene>
<keyword evidence="4" id="KW-1185">Reference proteome</keyword>
<evidence type="ECO:0000313" key="3">
    <source>
        <dbReference type="EMBL" id="GAA2848318.1"/>
    </source>
</evidence>
<sequence length="284" mass="31526">MKGRADRLVVAVCSGRVEDVRRRWKHNIAQLDEDDYLVVMDCAGTEEIRRIGEEITAAGGTVHVQGRRMGLSTARNHVLAVHPDRRILFLDDDALLDRDALDAVRDAFRDGAEVVGTRLSPPPERTRLPGFMTTGQMHLLGWHAPGEPVKIWGACMGVDAAFATCHGLTFDLRLGRTGRRLESGDDTSFIARMKEHGARETVLPDVEVIHDVHPARLSVRYLARRAYWQGRSEARRGQARAGLRKEWRRYRTGGGSPRALLLAVWYAGAVVAGIAHETLGNGRS</sequence>
<dbReference type="SUPFAM" id="SSF53448">
    <property type="entry name" value="Nucleotide-diphospho-sugar transferases"/>
    <property type="match status" value="1"/>
</dbReference>
<dbReference type="Pfam" id="PF00535">
    <property type="entry name" value="Glycos_transf_2"/>
    <property type="match status" value="1"/>
</dbReference>
<proteinExistence type="predicted"/>
<dbReference type="InterPro" id="IPR001173">
    <property type="entry name" value="Glyco_trans_2-like"/>
</dbReference>
<feature type="domain" description="Glycosyltransferase 2-like" evidence="2">
    <location>
        <begin position="16"/>
        <end position="127"/>
    </location>
</feature>
<organism evidence="3 4">
    <name type="scientific">Streptosporangium fragile</name>
    <dbReference type="NCBI Taxonomy" id="46186"/>
    <lineage>
        <taxon>Bacteria</taxon>
        <taxon>Bacillati</taxon>
        <taxon>Actinomycetota</taxon>
        <taxon>Actinomycetes</taxon>
        <taxon>Streptosporangiales</taxon>
        <taxon>Streptosporangiaceae</taxon>
        <taxon>Streptosporangium</taxon>
    </lineage>
</organism>
<protein>
    <recommendedName>
        <fullName evidence="2">Glycosyltransferase 2-like domain-containing protein</fullName>
    </recommendedName>
</protein>
<keyword evidence="1" id="KW-0472">Membrane</keyword>
<dbReference type="RefSeq" id="WP_344967441.1">
    <property type="nucleotide sequence ID" value="NZ_BAAAVI010000002.1"/>
</dbReference>
<accession>A0ABP6I708</accession>